<accession>A0A915HND0</accession>
<evidence type="ECO:0000313" key="2">
    <source>
        <dbReference type="WBParaSite" id="nRc.2.0.1.t03453-RA"/>
    </source>
</evidence>
<organism evidence="1 2">
    <name type="scientific">Romanomermis culicivorax</name>
    <name type="common">Nematode worm</name>
    <dbReference type="NCBI Taxonomy" id="13658"/>
    <lineage>
        <taxon>Eukaryota</taxon>
        <taxon>Metazoa</taxon>
        <taxon>Ecdysozoa</taxon>
        <taxon>Nematoda</taxon>
        <taxon>Enoplea</taxon>
        <taxon>Dorylaimia</taxon>
        <taxon>Mermithida</taxon>
        <taxon>Mermithoidea</taxon>
        <taxon>Mermithidae</taxon>
        <taxon>Romanomermis</taxon>
    </lineage>
</organism>
<dbReference type="Proteomes" id="UP000887565">
    <property type="component" value="Unplaced"/>
</dbReference>
<dbReference type="WBParaSite" id="nRc.2.0.1.t03453-RA">
    <property type="protein sequence ID" value="nRc.2.0.1.t03453-RA"/>
    <property type="gene ID" value="nRc.2.0.1.g03453"/>
</dbReference>
<sequence length="147" mass="17394">MNQGPPELCKRPRLGSDILKIGTKSEDDNSSEELKNWFNQMKSYEKFYNKAVEKSPDNIKLTFMNDFQLCSDTTYTQEAFQECLEFCTQSRDHTLKVTITYDGEIWVKSSLYMEKLKEVVESCFISKMLANDFIRRIWDLFKETFCE</sequence>
<proteinExistence type="predicted"/>
<dbReference type="AlphaFoldDB" id="A0A915HND0"/>
<keyword evidence="1" id="KW-1185">Reference proteome</keyword>
<reference evidence="2" key="1">
    <citation type="submission" date="2022-11" db="UniProtKB">
        <authorList>
            <consortium name="WormBaseParasite"/>
        </authorList>
    </citation>
    <scope>IDENTIFICATION</scope>
</reference>
<name>A0A915HND0_ROMCU</name>
<protein>
    <submittedName>
        <fullName evidence="2">Uncharacterized protein</fullName>
    </submittedName>
</protein>
<evidence type="ECO:0000313" key="1">
    <source>
        <dbReference type="Proteomes" id="UP000887565"/>
    </source>
</evidence>